<accession>A0A9D7XJA0</accession>
<dbReference type="Proteomes" id="UP000808349">
    <property type="component" value="Unassembled WGS sequence"/>
</dbReference>
<proteinExistence type="predicted"/>
<dbReference type="InterPro" id="IPR026444">
    <property type="entry name" value="Secre_tail"/>
</dbReference>
<organism evidence="2 3">
    <name type="scientific">Candidatus Defluviibacterium haderslevense</name>
    <dbReference type="NCBI Taxonomy" id="2981993"/>
    <lineage>
        <taxon>Bacteria</taxon>
        <taxon>Pseudomonadati</taxon>
        <taxon>Bacteroidota</taxon>
        <taxon>Saprospiria</taxon>
        <taxon>Saprospirales</taxon>
        <taxon>Saprospiraceae</taxon>
        <taxon>Candidatus Defluviibacterium</taxon>
    </lineage>
</organism>
<evidence type="ECO:0000259" key="1">
    <source>
        <dbReference type="Pfam" id="PF18962"/>
    </source>
</evidence>
<protein>
    <submittedName>
        <fullName evidence="2">T9SS type A sorting domain-containing protein</fullName>
    </submittedName>
</protein>
<comment type="caution">
    <text evidence="2">The sequence shown here is derived from an EMBL/GenBank/DDBJ whole genome shotgun (WGS) entry which is preliminary data.</text>
</comment>
<sequence>MKNIATIIALICLVQTGFGQSMTIKFCGKTNAVSPTIDPNNGQDQRGKAAIRLDYIKVGIIGNSLNNHFYNLGDDFAGFGFPNSVFVDQCDNATGSLTTCAQCNVCKNITSKTGVLLGVSEGRMLGNVKIEGKNNDLYLMSTGDNNVVCYETDRIWLFGQKNKKIEVSVKYEGIAQGGYTVKNINMNYRYDNNAYFSTPYFFNKNSNNTGVFTETYVIQNAVPNAVQDLSSKLSFEINPNPIIDQLKIEYGATESFNGSVHILNDLSQELKSTQAYFNEGEGVQTVDVNELKSGFYFVLISDSEGRTSVKKFIK</sequence>
<evidence type="ECO:0000313" key="2">
    <source>
        <dbReference type="EMBL" id="MBK9719547.1"/>
    </source>
</evidence>
<dbReference type="AlphaFoldDB" id="A0A9D7XJA0"/>
<evidence type="ECO:0000313" key="3">
    <source>
        <dbReference type="Proteomes" id="UP000808349"/>
    </source>
</evidence>
<gene>
    <name evidence="2" type="ORF">IPO85_18925</name>
</gene>
<dbReference type="EMBL" id="JADKFW010000021">
    <property type="protein sequence ID" value="MBK9719547.1"/>
    <property type="molecule type" value="Genomic_DNA"/>
</dbReference>
<feature type="domain" description="Secretion system C-terminal sorting" evidence="1">
    <location>
        <begin position="237"/>
        <end position="313"/>
    </location>
</feature>
<name>A0A9D7XJA0_9BACT</name>
<reference evidence="2 3" key="1">
    <citation type="submission" date="2020-10" db="EMBL/GenBank/DDBJ databases">
        <title>Connecting structure to function with the recovery of over 1000 high-quality activated sludge metagenome-assembled genomes encoding full-length rRNA genes using long-read sequencing.</title>
        <authorList>
            <person name="Singleton C.M."/>
            <person name="Petriglieri F."/>
            <person name="Kristensen J.M."/>
            <person name="Kirkegaard R.H."/>
            <person name="Michaelsen T.Y."/>
            <person name="Andersen M.H."/>
            <person name="Karst S.M."/>
            <person name="Dueholm M.S."/>
            <person name="Nielsen P.H."/>
            <person name="Albertsen M."/>
        </authorList>
    </citation>
    <scope>NUCLEOTIDE SEQUENCE [LARGE SCALE GENOMIC DNA]</scope>
    <source>
        <strain evidence="2">Ribe_18-Q3-R11-54_BAT3C.373</strain>
    </source>
</reference>
<dbReference type="NCBIfam" id="TIGR04183">
    <property type="entry name" value="Por_Secre_tail"/>
    <property type="match status" value="1"/>
</dbReference>
<dbReference type="Pfam" id="PF18962">
    <property type="entry name" value="Por_Secre_tail"/>
    <property type="match status" value="1"/>
</dbReference>